<evidence type="ECO:0000313" key="3">
    <source>
        <dbReference type="EMBL" id="KAA1189798.1"/>
    </source>
</evidence>
<accession>A0A5B0WTI0</accession>
<feature type="region of interest" description="Disordered" evidence="1">
    <location>
        <begin position="1"/>
        <end position="54"/>
    </location>
</feature>
<evidence type="ECO:0000256" key="1">
    <source>
        <dbReference type="SAM" id="MobiDB-lite"/>
    </source>
</evidence>
<dbReference type="EMBL" id="VTUX01000007">
    <property type="protein sequence ID" value="KAA1189798.1"/>
    <property type="molecule type" value="Genomic_DNA"/>
</dbReference>
<comment type="caution">
    <text evidence="3">The sequence shown here is derived from an EMBL/GenBank/DDBJ whole genome shotgun (WGS) entry which is preliminary data.</text>
</comment>
<keyword evidence="4" id="KW-1185">Reference proteome</keyword>
<protein>
    <submittedName>
        <fullName evidence="3">Cation-binding protein</fullName>
    </submittedName>
</protein>
<feature type="domain" description="Hemerythrin-like" evidence="2">
    <location>
        <begin position="55"/>
        <end position="186"/>
    </location>
</feature>
<dbReference type="PANTHER" id="PTHR39966">
    <property type="entry name" value="BLL2471 PROTEIN-RELATED"/>
    <property type="match status" value="1"/>
</dbReference>
<evidence type="ECO:0000313" key="4">
    <source>
        <dbReference type="Proteomes" id="UP000323708"/>
    </source>
</evidence>
<evidence type="ECO:0000259" key="2">
    <source>
        <dbReference type="Pfam" id="PF01814"/>
    </source>
</evidence>
<dbReference type="GO" id="GO:0005886">
    <property type="term" value="C:plasma membrane"/>
    <property type="evidence" value="ECO:0007669"/>
    <property type="project" value="TreeGrafter"/>
</dbReference>
<organism evidence="3 4">
    <name type="scientific">Pseudohalioglobus sediminis</name>
    <dbReference type="NCBI Taxonomy" id="2606449"/>
    <lineage>
        <taxon>Bacteria</taxon>
        <taxon>Pseudomonadati</taxon>
        <taxon>Pseudomonadota</taxon>
        <taxon>Gammaproteobacteria</taxon>
        <taxon>Cellvibrionales</taxon>
        <taxon>Halieaceae</taxon>
        <taxon>Pseudohalioglobus</taxon>
    </lineage>
</organism>
<dbReference type="InterPro" id="IPR012312">
    <property type="entry name" value="Hemerythrin-like"/>
</dbReference>
<dbReference type="PANTHER" id="PTHR39966:SF1">
    <property type="entry name" value="HEMERYTHRIN-LIKE DOMAIN-CONTAINING PROTEIN"/>
    <property type="match status" value="1"/>
</dbReference>
<gene>
    <name evidence="3" type="ORF">F0M18_15555</name>
</gene>
<dbReference type="Gene3D" id="1.20.120.520">
    <property type="entry name" value="nmb1532 protein domain like"/>
    <property type="match status" value="1"/>
</dbReference>
<dbReference type="Proteomes" id="UP000323708">
    <property type="component" value="Unassembled WGS sequence"/>
</dbReference>
<reference evidence="3 4" key="1">
    <citation type="submission" date="2019-09" db="EMBL/GenBank/DDBJ databases">
        <authorList>
            <person name="Chen X.-Y."/>
        </authorList>
    </citation>
    <scope>NUCLEOTIDE SEQUENCE [LARGE SCALE GENOMIC DNA]</scope>
    <source>
        <strain evidence="3 4">NY5</strain>
    </source>
</reference>
<proteinExistence type="predicted"/>
<dbReference type="AlphaFoldDB" id="A0A5B0WTI0"/>
<dbReference type="Pfam" id="PF01814">
    <property type="entry name" value="Hemerythrin"/>
    <property type="match status" value="1"/>
</dbReference>
<name>A0A5B0WTI0_9GAMM</name>
<sequence length="336" mass="38343">MKKKAATTKSRVSGKAATQKGPSQPAAGKTGSGYSRDAWARDTPRGNTSAEPPMLKTLRAEHRHIATVMQLFSDQLQAIDNGENVDPHIVFEVMEYMSTWPDRFHHPREDLIYSRVAELDPKAADEVDTLQRDHDHTARRGKQLLNDIESWREGDVSASVVVRRGREYIGHTYEHMNIEEKVVFPHIESILTLEDWRELAEDDELRAVSLPVFGPRVQREFRNMARRLRRGVRRGAERGAVLEWIGIEALMESLEVLSMGYESARVAAGEHWQTALDDSRELFSESPLTAPLRCSVNNMKLGYKLLGDVLEISREVFDDLEQVNAERRERIGLFDR</sequence>